<keyword evidence="3" id="KW-1185">Reference proteome</keyword>
<accession>A0A8S1EJ91</accession>
<dbReference type="OrthoDB" id="5875663at2759"/>
<feature type="region of interest" description="Disordered" evidence="1">
    <location>
        <begin position="136"/>
        <end position="346"/>
    </location>
</feature>
<feature type="compositionally biased region" description="Basic and acidic residues" evidence="1">
    <location>
        <begin position="324"/>
        <end position="338"/>
    </location>
</feature>
<gene>
    <name evidence="2" type="ORF">CBOVIS_LOCUS6292</name>
</gene>
<feature type="compositionally biased region" description="Basic and acidic residues" evidence="1">
    <location>
        <begin position="157"/>
        <end position="174"/>
    </location>
</feature>
<evidence type="ECO:0000313" key="3">
    <source>
        <dbReference type="Proteomes" id="UP000494206"/>
    </source>
</evidence>
<dbReference type="EMBL" id="CADEPM010000004">
    <property type="protein sequence ID" value="CAB3403882.1"/>
    <property type="molecule type" value="Genomic_DNA"/>
</dbReference>
<feature type="compositionally biased region" description="Basic and acidic residues" evidence="1">
    <location>
        <begin position="211"/>
        <end position="228"/>
    </location>
</feature>
<feature type="region of interest" description="Disordered" evidence="1">
    <location>
        <begin position="25"/>
        <end position="64"/>
    </location>
</feature>
<evidence type="ECO:0000313" key="2">
    <source>
        <dbReference type="EMBL" id="CAB3403882.1"/>
    </source>
</evidence>
<reference evidence="2 3" key="1">
    <citation type="submission" date="2020-04" db="EMBL/GenBank/DDBJ databases">
        <authorList>
            <person name="Laetsch R D."/>
            <person name="Stevens L."/>
            <person name="Kumar S."/>
            <person name="Blaxter L. M."/>
        </authorList>
    </citation>
    <scope>NUCLEOTIDE SEQUENCE [LARGE SCALE GENOMIC DNA]</scope>
</reference>
<protein>
    <submittedName>
        <fullName evidence="2">Uncharacterized protein</fullName>
    </submittedName>
</protein>
<sequence length="419" mass="46919">MRGSSNLSASALNYLQSLEKNSAALRKGSSAKNLANRPRKPSISEIISQARRQTSLSRHNSDDYDALSESFKSSIFDEVSGRGEKVVIFSDSEGEKSPILPRGSLTTNNGAASLEQIRQLRNSIDQSLISVPESRTNKTVKIKAEDLLKKTQKKISKKETAPSRPVDEPEERKSPTMMKRSPFKKAIESESSDAESIVFDEVFEQPPQPPPKKEEAEQKTGKKSREPEPEFESETESESESSSASSDSTSESESTLESEDDSSSSSSSSSEDKSSSTASTIKKSAKSSNPVSLADYDYDFPTPKEASPEADGISESFRKLSVISEKDEEQKSESVESRKIRKNKKHKELQNCQSNLHNMMEKIVETHVKMINELNEIEWKAVNDWQQMRDRFENKKGPGMNELKRIIDERLAHKRYSSF</sequence>
<proteinExistence type="predicted"/>
<name>A0A8S1EJ91_9PELO</name>
<evidence type="ECO:0000256" key="1">
    <source>
        <dbReference type="SAM" id="MobiDB-lite"/>
    </source>
</evidence>
<dbReference type="AlphaFoldDB" id="A0A8S1EJ91"/>
<comment type="caution">
    <text evidence="2">The sequence shown here is derived from an EMBL/GenBank/DDBJ whole genome shotgun (WGS) entry which is preliminary data.</text>
</comment>
<feature type="compositionally biased region" description="Polar residues" evidence="1">
    <location>
        <begin position="45"/>
        <end position="58"/>
    </location>
</feature>
<feature type="compositionally biased region" description="Low complexity" evidence="1">
    <location>
        <begin position="240"/>
        <end position="253"/>
    </location>
</feature>
<feature type="compositionally biased region" description="Low complexity" evidence="1">
    <location>
        <begin position="263"/>
        <end position="288"/>
    </location>
</feature>
<feature type="compositionally biased region" description="Acidic residues" evidence="1">
    <location>
        <begin position="229"/>
        <end position="239"/>
    </location>
</feature>
<organism evidence="2 3">
    <name type="scientific">Caenorhabditis bovis</name>
    <dbReference type="NCBI Taxonomy" id="2654633"/>
    <lineage>
        <taxon>Eukaryota</taxon>
        <taxon>Metazoa</taxon>
        <taxon>Ecdysozoa</taxon>
        <taxon>Nematoda</taxon>
        <taxon>Chromadorea</taxon>
        <taxon>Rhabditida</taxon>
        <taxon>Rhabditina</taxon>
        <taxon>Rhabditomorpha</taxon>
        <taxon>Rhabditoidea</taxon>
        <taxon>Rhabditidae</taxon>
        <taxon>Peloderinae</taxon>
        <taxon>Caenorhabditis</taxon>
    </lineage>
</organism>
<dbReference type="Proteomes" id="UP000494206">
    <property type="component" value="Unassembled WGS sequence"/>
</dbReference>